<dbReference type="Gene3D" id="1.10.10.2840">
    <property type="entry name" value="PucR C-terminal helix-turn-helix domain"/>
    <property type="match status" value="1"/>
</dbReference>
<evidence type="ECO:0000259" key="2">
    <source>
        <dbReference type="SMART" id="SM00989"/>
    </source>
</evidence>
<dbReference type="InterPro" id="IPR004096">
    <property type="entry name" value="V4R"/>
</dbReference>
<dbReference type="RefSeq" id="WP_381433903.1">
    <property type="nucleotide sequence ID" value="NZ_JBHSNO010000005.1"/>
</dbReference>
<dbReference type="PANTHER" id="PTHR33744">
    <property type="entry name" value="CARBOHYDRATE DIACID REGULATOR"/>
    <property type="match status" value="1"/>
</dbReference>
<dbReference type="InterPro" id="IPR051448">
    <property type="entry name" value="CdaR-like_regulators"/>
</dbReference>
<sequence length="629" mass="71704">MIVHVSGQSESPQTLQEDRLISTYPEAFGILRKGLIKHIGMQRMKGFLLSYGWEMGVSDARKEMASDSSLENLLKQGPVYHHLNGYIQSIVYEADFKFVSDQSIASVHGKGTWIGSYEAEEHVKRISISDTPVCHINVGYLNGYLTTVCNHPVIVKEISCVGMGDDKCEWILKSQDLWEEDIQEELQYYHQTPIVKELEFTYEQLLEQRNSITKISNVHKRLTEEIINGNDLQSIVDIAYEITDIPCIIQDRNFRALAYSGLTKDDFLQLELEFNAYIQKNKTNVPLFKRGGNEVTSVEGTVISTEKQSRLIVPVTVRKQIIGYCIFLYIEGKSRCRDNDLLILERVSNAVSLFLLNEKTSFEAFERMKGNFLEQLLNNQYASRKEIIRRGTYVNIDLSQPFHIVVVGYVSKQADNMNDEFLLHEQIIETAHAYFKNQKRNVLIGQREGNIVCLICKEADKESEIFELSIEFMDYLEESFKNCEFQFGISTVGKQIESATQYYDEALLAQRMTVTKKIVSFADLGVVGVLINSSNAETIKALAINMLGPLYSEDGFPDDKLIKTLYIFLANGGRLEQTMLDLQLSMSGLLYRIKKIETAIKKDLRAPEDSHQLFLILEALIALGVLEIE</sequence>
<name>A0ABW0TLN9_9BACL</name>
<dbReference type="SUPFAM" id="SSF111126">
    <property type="entry name" value="Ligand-binding domain in the NO signalling and Golgi transport"/>
    <property type="match status" value="1"/>
</dbReference>
<keyword evidence="4" id="KW-1185">Reference proteome</keyword>
<dbReference type="InterPro" id="IPR024096">
    <property type="entry name" value="NO_sig/Golgi_transp_ligand-bd"/>
</dbReference>
<dbReference type="Pfam" id="PF02830">
    <property type="entry name" value="V4R"/>
    <property type="match status" value="1"/>
</dbReference>
<dbReference type="InterPro" id="IPR025736">
    <property type="entry name" value="PucR_C-HTH_dom"/>
</dbReference>
<dbReference type="Proteomes" id="UP001596109">
    <property type="component" value="Unassembled WGS sequence"/>
</dbReference>
<proteinExistence type="inferred from homology"/>
<comment type="caution">
    <text evidence="3">The sequence shown here is derived from an EMBL/GenBank/DDBJ whole genome shotgun (WGS) entry which is preliminary data.</text>
</comment>
<evidence type="ECO:0000313" key="3">
    <source>
        <dbReference type="EMBL" id="MFC5589355.1"/>
    </source>
</evidence>
<dbReference type="InterPro" id="IPR010523">
    <property type="entry name" value="XylR_N"/>
</dbReference>
<comment type="similarity">
    <text evidence="1">Belongs to the CdaR family.</text>
</comment>
<feature type="domain" description="4-vinyl reductase 4VR" evidence="2">
    <location>
        <begin position="112"/>
        <end position="174"/>
    </location>
</feature>
<evidence type="ECO:0000313" key="4">
    <source>
        <dbReference type="Proteomes" id="UP001596109"/>
    </source>
</evidence>
<dbReference type="Pfam" id="PF06505">
    <property type="entry name" value="XylR_N"/>
    <property type="match status" value="1"/>
</dbReference>
<gene>
    <name evidence="3" type="ORF">ACFPRA_10680</name>
</gene>
<dbReference type="SMART" id="SM00989">
    <property type="entry name" value="V4R"/>
    <property type="match status" value="1"/>
</dbReference>
<dbReference type="InterPro" id="IPR042070">
    <property type="entry name" value="PucR_C-HTH_sf"/>
</dbReference>
<dbReference type="EMBL" id="JBHSNO010000005">
    <property type="protein sequence ID" value="MFC5589355.1"/>
    <property type="molecule type" value="Genomic_DNA"/>
</dbReference>
<organism evidence="3 4">
    <name type="scientific">Sporosarcina soli</name>
    <dbReference type="NCBI Taxonomy" id="334736"/>
    <lineage>
        <taxon>Bacteria</taxon>
        <taxon>Bacillati</taxon>
        <taxon>Bacillota</taxon>
        <taxon>Bacilli</taxon>
        <taxon>Bacillales</taxon>
        <taxon>Caryophanaceae</taxon>
        <taxon>Sporosarcina</taxon>
    </lineage>
</organism>
<dbReference type="Pfam" id="PF13556">
    <property type="entry name" value="HTH_30"/>
    <property type="match status" value="1"/>
</dbReference>
<dbReference type="Gene3D" id="3.30.1380.20">
    <property type="entry name" value="Trafficking protein particle complex subunit 3"/>
    <property type="match status" value="1"/>
</dbReference>
<protein>
    <submittedName>
        <fullName evidence="3">V4R domain-containing protein</fullName>
    </submittedName>
</protein>
<accession>A0ABW0TLN9</accession>
<reference evidence="4" key="1">
    <citation type="journal article" date="2019" name="Int. J. Syst. Evol. Microbiol.">
        <title>The Global Catalogue of Microorganisms (GCM) 10K type strain sequencing project: providing services to taxonomists for standard genome sequencing and annotation.</title>
        <authorList>
            <consortium name="The Broad Institute Genomics Platform"/>
            <consortium name="The Broad Institute Genome Sequencing Center for Infectious Disease"/>
            <person name="Wu L."/>
            <person name="Ma J."/>
        </authorList>
    </citation>
    <scope>NUCLEOTIDE SEQUENCE [LARGE SCALE GENOMIC DNA]</scope>
    <source>
        <strain evidence="4">CGMCC 4.1434</strain>
    </source>
</reference>
<dbReference type="Pfam" id="PF17853">
    <property type="entry name" value="GGDEF_2"/>
    <property type="match status" value="1"/>
</dbReference>
<dbReference type="PANTHER" id="PTHR33744:SF1">
    <property type="entry name" value="DNA-BINDING TRANSCRIPTIONAL ACTIVATOR ADER"/>
    <property type="match status" value="1"/>
</dbReference>
<dbReference type="InterPro" id="IPR041522">
    <property type="entry name" value="CdaR_GGDEF"/>
</dbReference>
<evidence type="ECO:0000256" key="1">
    <source>
        <dbReference type="ARBA" id="ARBA00006754"/>
    </source>
</evidence>